<gene>
    <name evidence="1" type="ORF">AVDCRST_MAG56-7847</name>
</gene>
<protein>
    <submittedName>
        <fullName evidence="1">Uncharacterized protein</fullName>
    </submittedName>
</protein>
<organism evidence="1">
    <name type="scientific">uncultured Cytophagales bacterium</name>
    <dbReference type="NCBI Taxonomy" id="158755"/>
    <lineage>
        <taxon>Bacteria</taxon>
        <taxon>Pseudomonadati</taxon>
        <taxon>Bacteroidota</taxon>
        <taxon>Sphingobacteriia</taxon>
        <taxon>Sphingobacteriales</taxon>
        <taxon>environmental samples</taxon>
    </lineage>
</organism>
<dbReference type="EMBL" id="CADCTQ010000656">
    <property type="protein sequence ID" value="CAA9339550.1"/>
    <property type="molecule type" value="Genomic_DNA"/>
</dbReference>
<name>A0A6J4LQS9_9SPHI</name>
<sequence>MKKFTTETRRAWRRDAIYRVFPENASFRRKGFTQWRFSSAKDAKGYAFSLLPLRLHCALCGLVSAPFSAVSSAVETSRRDAINRVSTGGPPG</sequence>
<accession>A0A6J4LQS9</accession>
<evidence type="ECO:0000313" key="1">
    <source>
        <dbReference type="EMBL" id="CAA9339550.1"/>
    </source>
</evidence>
<proteinExistence type="predicted"/>
<dbReference type="AlphaFoldDB" id="A0A6J4LQS9"/>
<reference evidence="1" key="1">
    <citation type="submission" date="2020-02" db="EMBL/GenBank/DDBJ databases">
        <authorList>
            <person name="Meier V. D."/>
        </authorList>
    </citation>
    <scope>NUCLEOTIDE SEQUENCE</scope>
    <source>
        <strain evidence="1">AVDCRST_MAG56</strain>
    </source>
</reference>